<dbReference type="InterPro" id="IPR019591">
    <property type="entry name" value="Mrp/NBP35_ATP-bd"/>
</dbReference>
<keyword evidence="7 8" id="KW-0411">Iron-sulfur</keyword>
<proteinExistence type="inferred from homology"/>
<dbReference type="InterPro" id="IPR044304">
    <property type="entry name" value="NUBPL-like"/>
</dbReference>
<comment type="caution">
    <text evidence="10">The sequence shown here is derived from an EMBL/GenBank/DDBJ whole genome shotgun (WGS) entry which is preliminary data.</text>
</comment>
<dbReference type="PANTHER" id="PTHR42961">
    <property type="entry name" value="IRON-SULFUR PROTEIN NUBPL"/>
    <property type="match status" value="1"/>
</dbReference>
<evidence type="ECO:0000256" key="1">
    <source>
        <dbReference type="ARBA" id="ARBA00007352"/>
    </source>
</evidence>
<evidence type="ECO:0000256" key="7">
    <source>
        <dbReference type="ARBA" id="ARBA00023014"/>
    </source>
</evidence>
<dbReference type="InterPro" id="IPR002744">
    <property type="entry name" value="MIP18-like"/>
</dbReference>
<evidence type="ECO:0000259" key="9">
    <source>
        <dbReference type="Pfam" id="PF01883"/>
    </source>
</evidence>
<evidence type="ECO:0000256" key="2">
    <source>
        <dbReference type="ARBA" id="ARBA00008205"/>
    </source>
</evidence>
<dbReference type="InterPro" id="IPR000808">
    <property type="entry name" value="Mrp-like_CS"/>
</dbReference>
<reference evidence="10 11" key="1">
    <citation type="submission" date="2019-02" db="EMBL/GenBank/DDBJ databases">
        <title>Marinobacter halodurans sp. nov., a marine bacterium isolated from sea tidal flat.</title>
        <authorList>
            <person name="Yoo Y."/>
            <person name="Lee D.W."/>
            <person name="Kim B.S."/>
            <person name="Kim J.-J."/>
        </authorList>
    </citation>
    <scope>NUCLEOTIDE SEQUENCE [LARGE SCALE GENOMIC DNA]</scope>
    <source>
        <strain evidence="10 11">YJ-S3-2</strain>
    </source>
</reference>
<dbReference type="NCBIfam" id="NF008669">
    <property type="entry name" value="PRK11670.1"/>
    <property type="match status" value="1"/>
</dbReference>
<keyword evidence="11" id="KW-1185">Reference proteome</keyword>
<keyword evidence="5 8" id="KW-0067">ATP-binding</keyword>
<accession>A0ABY1ZMV8</accession>
<feature type="domain" description="MIP18 family-like" evidence="9">
    <location>
        <begin position="6"/>
        <end position="77"/>
    </location>
</feature>
<dbReference type="Proteomes" id="UP000313645">
    <property type="component" value="Unassembled WGS sequence"/>
</dbReference>
<dbReference type="CDD" id="cd02037">
    <property type="entry name" value="Mrp_NBP35"/>
    <property type="match status" value="1"/>
</dbReference>
<keyword evidence="6 8" id="KW-0408">Iron</keyword>
<dbReference type="InterPro" id="IPR027417">
    <property type="entry name" value="P-loop_NTPase"/>
</dbReference>
<keyword evidence="8" id="KW-0378">Hydrolase</keyword>
<dbReference type="Gene3D" id="3.30.300.130">
    <property type="entry name" value="Fe-S cluster assembly (FSCA)"/>
    <property type="match status" value="1"/>
</dbReference>
<evidence type="ECO:0000256" key="6">
    <source>
        <dbReference type="ARBA" id="ARBA00023004"/>
    </source>
</evidence>
<evidence type="ECO:0000256" key="5">
    <source>
        <dbReference type="ARBA" id="ARBA00022840"/>
    </source>
</evidence>
<dbReference type="SUPFAM" id="SSF52540">
    <property type="entry name" value="P-loop containing nucleoside triphosphate hydrolases"/>
    <property type="match status" value="1"/>
</dbReference>
<comment type="similarity">
    <text evidence="1">In the N-terminal section; belongs to the MIP18 family.</text>
</comment>
<dbReference type="Pfam" id="PF01883">
    <property type="entry name" value="FeS_assembly_P"/>
    <property type="match status" value="1"/>
</dbReference>
<dbReference type="InterPro" id="IPR033756">
    <property type="entry name" value="YlxH/NBP35"/>
</dbReference>
<gene>
    <name evidence="10" type="primary">apbC</name>
    <name evidence="10" type="ORF">EZI54_13735</name>
</gene>
<dbReference type="PROSITE" id="PS01215">
    <property type="entry name" value="MRP"/>
    <property type="match status" value="1"/>
</dbReference>
<comment type="function">
    <text evidence="8">Binds and transfers iron-sulfur (Fe-S) clusters to target apoproteins. Can hydrolyze ATP.</text>
</comment>
<protein>
    <recommendedName>
        <fullName evidence="8">Iron-sulfur cluster carrier protein</fullName>
    </recommendedName>
</protein>
<dbReference type="SUPFAM" id="SSF117916">
    <property type="entry name" value="Fe-S cluster assembly (FSCA) domain-like"/>
    <property type="match status" value="1"/>
</dbReference>
<dbReference type="PANTHER" id="PTHR42961:SF2">
    <property type="entry name" value="IRON-SULFUR PROTEIN NUBPL"/>
    <property type="match status" value="1"/>
</dbReference>
<sequence length="365" mass="39252">MSEISRDAVDAAIREYRDPYLDQDLFALDAVKSVAIEGGRVTVDVELTYPSEGIAGALRQLVGHAIESVPGVGEATVNTHQTIRAYQAQKELQSIAGVKNIIAVASGKGGVGKSTTAVNLALALSLEGCRVGILDADIYGPSVGMMLGLPEGTRPRTRDNKWFIPVPAHGIEAMSMAFLVTDKTPMVWRGPMVSGAVQQLLTQTQWNDLDYLIVDMPPGTGDIQLTMAQKVPVTGAVIVTTPQDIALLDCKKGIEMFRKVDIPVLGVIENMSVHICSNCGHHEPLFGEGGGQRVAEDYDTELLGQLPLHMTIREQTDSGQPSVIAEPDSEVARTYRDAARRMGALLSRRERNLASPIPSISISDD</sequence>
<comment type="subunit">
    <text evidence="8">Homodimer.</text>
</comment>
<keyword evidence="3 8" id="KW-0479">Metal-binding</keyword>
<evidence type="ECO:0000256" key="3">
    <source>
        <dbReference type="ARBA" id="ARBA00022723"/>
    </source>
</evidence>
<organism evidence="10 11">
    <name type="scientific">Marinobacter halodurans</name>
    <dbReference type="NCBI Taxonomy" id="2528979"/>
    <lineage>
        <taxon>Bacteria</taxon>
        <taxon>Pseudomonadati</taxon>
        <taxon>Pseudomonadota</taxon>
        <taxon>Gammaproteobacteria</taxon>
        <taxon>Pseudomonadales</taxon>
        <taxon>Marinobacteraceae</taxon>
        <taxon>Marinobacter</taxon>
    </lineage>
</organism>
<dbReference type="Gene3D" id="3.40.50.300">
    <property type="entry name" value="P-loop containing nucleotide triphosphate hydrolases"/>
    <property type="match status" value="1"/>
</dbReference>
<feature type="binding site" evidence="8">
    <location>
        <begin position="107"/>
        <end position="114"/>
    </location>
    <ligand>
        <name>ATP</name>
        <dbReference type="ChEBI" id="CHEBI:30616"/>
    </ligand>
</feature>
<evidence type="ECO:0000313" key="10">
    <source>
        <dbReference type="EMBL" id="TBW54471.1"/>
    </source>
</evidence>
<dbReference type="Pfam" id="PF10609">
    <property type="entry name" value="ParA"/>
    <property type="match status" value="1"/>
</dbReference>
<dbReference type="HAMAP" id="MF_02040">
    <property type="entry name" value="Mrp_NBP35"/>
    <property type="match status" value="1"/>
</dbReference>
<comment type="similarity">
    <text evidence="2">In the C-terminal section; belongs to the Mrp/NBP35 ATP-binding proteins family.</text>
</comment>
<dbReference type="RefSeq" id="WP_131482456.1">
    <property type="nucleotide sequence ID" value="NZ_SJDL01000021.1"/>
</dbReference>
<name>A0ABY1ZMV8_9GAMM</name>
<comment type="similarity">
    <text evidence="8">Belongs to the Mrp/NBP35 ATP-binding proteins family.</text>
</comment>
<evidence type="ECO:0000256" key="4">
    <source>
        <dbReference type="ARBA" id="ARBA00022741"/>
    </source>
</evidence>
<evidence type="ECO:0000256" key="8">
    <source>
        <dbReference type="HAMAP-Rule" id="MF_02040"/>
    </source>
</evidence>
<dbReference type="InterPro" id="IPR034904">
    <property type="entry name" value="FSCA_dom_sf"/>
</dbReference>
<evidence type="ECO:0000313" key="11">
    <source>
        <dbReference type="Proteomes" id="UP000313645"/>
    </source>
</evidence>
<dbReference type="EMBL" id="SJDL01000021">
    <property type="protein sequence ID" value="TBW54471.1"/>
    <property type="molecule type" value="Genomic_DNA"/>
</dbReference>
<keyword evidence="4 8" id="KW-0547">Nucleotide-binding</keyword>